<evidence type="ECO:0000313" key="10">
    <source>
        <dbReference type="EMBL" id="KAK7848146.1"/>
    </source>
</evidence>
<feature type="transmembrane region" description="Helical" evidence="9">
    <location>
        <begin position="82"/>
        <end position="103"/>
    </location>
</feature>
<dbReference type="GO" id="GO:0005381">
    <property type="term" value="F:iron ion transmembrane transporter activity"/>
    <property type="evidence" value="ECO:0007669"/>
    <property type="project" value="UniProtKB-UniRule"/>
</dbReference>
<proteinExistence type="inferred from homology"/>
<comment type="similarity">
    <text evidence="2 9">Belongs to the CCC1 family.</text>
</comment>
<name>A0AAW0LB18_QUESU</name>
<evidence type="ECO:0000256" key="7">
    <source>
        <dbReference type="ARBA" id="ARBA00023136"/>
    </source>
</evidence>
<dbReference type="GO" id="GO:0030026">
    <property type="term" value="P:intracellular manganese ion homeostasis"/>
    <property type="evidence" value="ECO:0007669"/>
    <property type="project" value="InterPro"/>
</dbReference>
<keyword evidence="3" id="KW-0408">Iron</keyword>
<keyword evidence="11" id="KW-1185">Reference proteome</keyword>
<evidence type="ECO:0000256" key="8">
    <source>
        <dbReference type="ARBA" id="ARBA00044464"/>
    </source>
</evidence>
<keyword evidence="9" id="KW-0406">Ion transport</keyword>
<feature type="transmembrane region" description="Helical" evidence="9">
    <location>
        <begin position="48"/>
        <end position="70"/>
    </location>
</feature>
<keyword evidence="9" id="KW-0813">Transport</keyword>
<comment type="caution">
    <text evidence="9">Lacks conserved residue(s) required for the propagation of feature annotation.</text>
</comment>
<evidence type="ECO:0000256" key="4">
    <source>
        <dbReference type="ARBA" id="ARBA00022554"/>
    </source>
</evidence>
<protein>
    <recommendedName>
        <fullName evidence="9">Vacuolar iron transporter</fullName>
    </recommendedName>
</protein>
<sequence>MGVKELDAEKEKLPNSWYGASVDSALSFSVGAWVPLIGAIFVKDYAVWVGLIIAVVSFALLMFGGLGFFLGKAPIVKYSLRVLMGSWMAIGVTYGLTKLVGFAGF</sequence>
<dbReference type="Gramene" id="rna-CFP56_14920">
    <property type="protein sequence ID" value="cds-POF08976.1"/>
    <property type="gene ID" value="gene-CFP56_14920"/>
</dbReference>
<evidence type="ECO:0000256" key="3">
    <source>
        <dbReference type="ARBA" id="ARBA00022496"/>
    </source>
</evidence>
<dbReference type="InterPro" id="IPR008217">
    <property type="entry name" value="Ccc1_fam"/>
</dbReference>
<dbReference type="GO" id="GO:0005774">
    <property type="term" value="C:vacuolar membrane"/>
    <property type="evidence" value="ECO:0007669"/>
    <property type="project" value="UniProtKB-SubCell"/>
</dbReference>
<dbReference type="GO" id="GO:0005384">
    <property type="term" value="F:manganese ion transmembrane transporter activity"/>
    <property type="evidence" value="ECO:0007669"/>
    <property type="project" value="InterPro"/>
</dbReference>
<reference evidence="10 11" key="1">
    <citation type="journal article" date="2018" name="Sci. Data">
        <title>The draft genome sequence of cork oak.</title>
        <authorList>
            <person name="Ramos A.M."/>
            <person name="Usie A."/>
            <person name="Barbosa P."/>
            <person name="Barros P.M."/>
            <person name="Capote T."/>
            <person name="Chaves I."/>
            <person name="Simoes F."/>
            <person name="Abreu I."/>
            <person name="Carrasquinho I."/>
            <person name="Faro C."/>
            <person name="Guimaraes J.B."/>
            <person name="Mendonca D."/>
            <person name="Nobrega F."/>
            <person name="Rodrigues L."/>
            <person name="Saibo N.J.M."/>
            <person name="Varela M.C."/>
            <person name="Egas C."/>
            <person name="Matos J."/>
            <person name="Miguel C.M."/>
            <person name="Oliveira M.M."/>
            <person name="Ricardo C.P."/>
            <person name="Goncalves S."/>
        </authorList>
    </citation>
    <scope>NUCLEOTIDE SEQUENCE [LARGE SCALE GENOMIC DNA]</scope>
    <source>
        <strain evidence="11">cv. HL8</strain>
    </source>
</reference>
<gene>
    <name evidence="10" type="ORF">CFP56_005525</name>
</gene>
<keyword evidence="6 9" id="KW-1133">Transmembrane helix</keyword>
<dbReference type="Pfam" id="PF01988">
    <property type="entry name" value="VIT1"/>
    <property type="match status" value="1"/>
</dbReference>
<accession>A0AAW0LB18</accession>
<comment type="function">
    <text evidence="9">Vacuolar Fe(2+) uptake transporter.</text>
</comment>
<evidence type="ECO:0000256" key="2">
    <source>
        <dbReference type="ARBA" id="ARBA00007049"/>
    </source>
</evidence>
<comment type="caution">
    <text evidence="10">The sequence shown here is derived from an EMBL/GenBank/DDBJ whole genome shotgun (WGS) entry which is preliminary data.</text>
</comment>
<dbReference type="Proteomes" id="UP000237347">
    <property type="component" value="Unassembled WGS sequence"/>
</dbReference>
<dbReference type="PANTHER" id="PTHR31851">
    <property type="entry name" value="FE(2+)/MN(2+) TRANSPORTER PCL1"/>
    <property type="match status" value="1"/>
</dbReference>
<feature type="transmembrane region" description="Helical" evidence="9">
    <location>
        <begin position="20"/>
        <end position="42"/>
    </location>
</feature>
<comment type="subcellular location">
    <subcellularLocation>
        <location evidence="1 9">Vacuole membrane</location>
        <topology evidence="1 9">Multi-pass membrane protein</topology>
    </subcellularLocation>
</comment>
<organism evidence="10 11">
    <name type="scientific">Quercus suber</name>
    <name type="common">Cork oak</name>
    <dbReference type="NCBI Taxonomy" id="58331"/>
    <lineage>
        <taxon>Eukaryota</taxon>
        <taxon>Viridiplantae</taxon>
        <taxon>Streptophyta</taxon>
        <taxon>Embryophyta</taxon>
        <taxon>Tracheophyta</taxon>
        <taxon>Spermatophyta</taxon>
        <taxon>Magnoliopsida</taxon>
        <taxon>eudicotyledons</taxon>
        <taxon>Gunneridae</taxon>
        <taxon>Pentapetalae</taxon>
        <taxon>rosids</taxon>
        <taxon>fabids</taxon>
        <taxon>Fagales</taxon>
        <taxon>Fagaceae</taxon>
        <taxon>Quercus</taxon>
    </lineage>
</organism>
<comment type="catalytic activity">
    <reaction evidence="8">
        <text>Fe(2+)(in) = Fe(2+)(out)</text>
        <dbReference type="Rhea" id="RHEA:28486"/>
        <dbReference type="ChEBI" id="CHEBI:29033"/>
    </reaction>
    <physiologicalReaction direction="left-to-right" evidence="8">
        <dbReference type="Rhea" id="RHEA:28487"/>
    </physiologicalReaction>
</comment>
<dbReference type="AlphaFoldDB" id="A0AAW0LB18"/>
<keyword evidence="4 9" id="KW-0926">Vacuole</keyword>
<evidence type="ECO:0000313" key="11">
    <source>
        <dbReference type="Proteomes" id="UP000237347"/>
    </source>
</evidence>
<evidence type="ECO:0000256" key="6">
    <source>
        <dbReference type="ARBA" id="ARBA00022989"/>
    </source>
</evidence>
<evidence type="ECO:0000256" key="5">
    <source>
        <dbReference type="ARBA" id="ARBA00022692"/>
    </source>
</evidence>
<keyword evidence="7 9" id="KW-0472">Membrane</keyword>
<evidence type="ECO:0000256" key="9">
    <source>
        <dbReference type="RuleBase" id="RU369115"/>
    </source>
</evidence>
<dbReference type="EMBL" id="PKMF04000131">
    <property type="protein sequence ID" value="KAK7848146.1"/>
    <property type="molecule type" value="Genomic_DNA"/>
</dbReference>
<dbReference type="GO" id="GO:0140315">
    <property type="term" value="F:iron ion sequestering activity"/>
    <property type="evidence" value="ECO:0007669"/>
    <property type="project" value="UniProtKB-UniRule"/>
</dbReference>
<evidence type="ECO:0000256" key="1">
    <source>
        <dbReference type="ARBA" id="ARBA00004128"/>
    </source>
</evidence>
<keyword evidence="5 9" id="KW-0812">Transmembrane</keyword>
<keyword evidence="3" id="KW-0410">Iron transport</keyword>